<evidence type="ECO:0000313" key="1">
    <source>
        <dbReference type="EMBL" id="CAK0794621.1"/>
    </source>
</evidence>
<gene>
    <name evidence="1" type="ORF">PCOR1329_LOCUS4539</name>
</gene>
<proteinExistence type="predicted"/>
<dbReference type="Proteomes" id="UP001189429">
    <property type="component" value="Unassembled WGS sequence"/>
</dbReference>
<accession>A0ABN9PNH1</accession>
<reference evidence="1" key="1">
    <citation type="submission" date="2023-10" db="EMBL/GenBank/DDBJ databases">
        <authorList>
            <person name="Chen Y."/>
            <person name="Shah S."/>
            <person name="Dougan E. K."/>
            <person name="Thang M."/>
            <person name="Chan C."/>
        </authorList>
    </citation>
    <scope>NUCLEOTIDE SEQUENCE [LARGE SCALE GENOMIC DNA]</scope>
</reference>
<sequence>IALGPLPRGILYVASWIASCWPQVPQSGLWRPELHKSSPLQALVVRAPTMELASPGVAGAARAASAQSPPRRGSVVLSWAATRGPPAAPAVGPDRWLHVNPTVASCRVDWRRPRRWCSTLNASWLHPAPAAPRAAKRRRRAGAPWSS</sequence>
<organism evidence="1 2">
    <name type="scientific">Prorocentrum cordatum</name>
    <dbReference type="NCBI Taxonomy" id="2364126"/>
    <lineage>
        <taxon>Eukaryota</taxon>
        <taxon>Sar</taxon>
        <taxon>Alveolata</taxon>
        <taxon>Dinophyceae</taxon>
        <taxon>Prorocentrales</taxon>
        <taxon>Prorocentraceae</taxon>
        <taxon>Prorocentrum</taxon>
    </lineage>
</organism>
<keyword evidence="2" id="KW-1185">Reference proteome</keyword>
<protein>
    <submittedName>
        <fullName evidence="1">Uncharacterized protein</fullName>
    </submittedName>
</protein>
<feature type="non-terminal residue" evidence="1">
    <location>
        <position position="1"/>
    </location>
</feature>
<feature type="non-terminal residue" evidence="1">
    <location>
        <position position="147"/>
    </location>
</feature>
<dbReference type="EMBL" id="CAUYUJ010001174">
    <property type="protein sequence ID" value="CAK0794621.1"/>
    <property type="molecule type" value="Genomic_DNA"/>
</dbReference>
<comment type="caution">
    <text evidence="1">The sequence shown here is derived from an EMBL/GenBank/DDBJ whole genome shotgun (WGS) entry which is preliminary data.</text>
</comment>
<name>A0ABN9PNH1_9DINO</name>
<evidence type="ECO:0000313" key="2">
    <source>
        <dbReference type="Proteomes" id="UP001189429"/>
    </source>
</evidence>